<organism evidence="1 2">
    <name type="scientific">Elysia crispata</name>
    <name type="common">lettuce slug</name>
    <dbReference type="NCBI Taxonomy" id="231223"/>
    <lineage>
        <taxon>Eukaryota</taxon>
        <taxon>Metazoa</taxon>
        <taxon>Spiralia</taxon>
        <taxon>Lophotrochozoa</taxon>
        <taxon>Mollusca</taxon>
        <taxon>Gastropoda</taxon>
        <taxon>Heterobranchia</taxon>
        <taxon>Euthyneura</taxon>
        <taxon>Panpulmonata</taxon>
        <taxon>Sacoglossa</taxon>
        <taxon>Placobranchoidea</taxon>
        <taxon>Plakobranchidae</taxon>
        <taxon>Elysia</taxon>
    </lineage>
</organism>
<reference evidence="1" key="1">
    <citation type="journal article" date="2023" name="G3 (Bethesda)">
        <title>A reference genome for the long-term kleptoplast-retaining sea slug Elysia crispata morphotype clarki.</title>
        <authorList>
            <person name="Eastman K.E."/>
            <person name="Pendleton A.L."/>
            <person name="Shaikh M.A."/>
            <person name="Suttiyut T."/>
            <person name="Ogas R."/>
            <person name="Tomko P."/>
            <person name="Gavelis G."/>
            <person name="Widhalm J.R."/>
            <person name="Wisecaver J.H."/>
        </authorList>
    </citation>
    <scope>NUCLEOTIDE SEQUENCE</scope>
    <source>
        <strain evidence="1">ECLA1</strain>
    </source>
</reference>
<evidence type="ECO:0000313" key="1">
    <source>
        <dbReference type="EMBL" id="KAK3769010.1"/>
    </source>
</evidence>
<sequence>MKSGWKFGIRSAITGALVSIYRALIGRPPRSRWVTADPPRSRLDHGWGGRIKSGTLELCLDFKWNGGWIASNISFTAAAAKTVMAVTTGSRLMGWKVKVSTEEGSGRSQDEVALRMSVTDRHHWLDSTRKTGGGSRYAPANYLMEKKN</sequence>
<gene>
    <name evidence="1" type="ORF">RRG08_036754</name>
</gene>
<dbReference type="AlphaFoldDB" id="A0AAE0ZGP2"/>
<protein>
    <submittedName>
        <fullName evidence="1">Uncharacterized protein</fullName>
    </submittedName>
</protein>
<dbReference type="Proteomes" id="UP001283361">
    <property type="component" value="Unassembled WGS sequence"/>
</dbReference>
<accession>A0AAE0ZGP2</accession>
<name>A0AAE0ZGP2_9GAST</name>
<proteinExistence type="predicted"/>
<dbReference type="EMBL" id="JAWDGP010003984">
    <property type="protein sequence ID" value="KAK3769010.1"/>
    <property type="molecule type" value="Genomic_DNA"/>
</dbReference>
<evidence type="ECO:0000313" key="2">
    <source>
        <dbReference type="Proteomes" id="UP001283361"/>
    </source>
</evidence>
<keyword evidence="2" id="KW-1185">Reference proteome</keyword>
<comment type="caution">
    <text evidence="1">The sequence shown here is derived from an EMBL/GenBank/DDBJ whole genome shotgun (WGS) entry which is preliminary data.</text>
</comment>